<dbReference type="AlphaFoldDB" id="A0A6C0I896"/>
<reference evidence="1" key="1">
    <citation type="journal article" date="2020" name="Nature">
        <title>Giant virus diversity and host interactions through global metagenomics.</title>
        <authorList>
            <person name="Schulz F."/>
            <person name="Roux S."/>
            <person name="Paez-Espino D."/>
            <person name="Jungbluth S."/>
            <person name="Walsh D.A."/>
            <person name="Denef V.J."/>
            <person name="McMahon K.D."/>
            <person name="Konstantinidis K.T."/>
            <person name="Eloe-Fadrosh E.A."/>
            <person name="Kyrpides N.C."/>
            <person name="Woyke T."/>
        </authorList>
    </citation>
    <scope>NUCLEOTIDE SEQUENCE</scope>
    <source>
        <strain evidence="1">GVMAG-M-3300023184-53</strain>
    </source>
</reference>
<sequence length="89" mass="10477">MDPLTNSVECFLKKTRMASIKVLKRELNLNKKQVKRFIRMSGLIKPVNPVQCGSFKRYIPVFEYLPDQVKQLEQNDSIEQTDQEWTVMS</sequence>
<name>A0A6C0I896_9ZZZZ</name>
<proteinExistence type="predicted"/>
<protein>
    <submittedName>
        <fullName evidence="1">Uncharacterized protein</fullName>
    </submittedName>
</protein>
<dbReference type="EMBL" id="MN740138">
    <property type="protein sequence ID" value="QHT89258.1"/>
    <property type="molecule type" value="Genomic_DNA"/>
</dbReference>
<evidence type="ECO:0000313" key="1">
    <source>
        <dbReference type="EMBL" id="QHT89258.1"/>
    </source>
</evidence>
<accession>A0A6C0I896</accession>
<organism evidence="1">
    <name type="scientific">viral metagenome</name>
    <dbReference type="NCBI Taxonomy" id="1070528"/>
    <lineage>
        <taxon>unclassified sequences</taxon>
        <taxon>metagenomes</taxon>
        <taxon>organismal metagenomes</taxon>
    </lineage>
</organism>